<dbReference type="AlphaFoldDB" id="A0A0E9QEU6"/>
<reference evidence="1" key="2">
    <citation type="journal article" date="2015" name="Fish Shellfish Immunol.">
        <title>Early steps in the European eel (Anguilla anguilla)-Vibrio vulnificus interaction in the gills: Role of the RtxA13 toxin.</title>
        <authorList>
            <person name="Callol A."/>
            <person name="Pajuelo D."/>
            <person name="Ebbesson L."/>
            <person name="Teles M."/>
            <person name="MacKenzie S."/>
            <person name="Amaro C."/>
        </authorList>
    </citation>
    <scope>NUCLEOTIDE SEQUENCE</scope>
</reference>
<reference evidence="1" key="1">
    <citation type="submission" date="2014-11" db="EMBL/GenBank/DDBJ databases">
        <authorList>
            <person name="Amaro Gonzalez C."/>
        </authorList>
    </citation>
    <scope>NUCLEOTIDE SEQUENCE</scope>
</reference>
<proteinExistence type="predicted"/>
<organism evidence="1">
    <name type="scientific">Anguilla anguilla</name>
    <name type="common">European freshwater eel</name>
    <name type="synonym">Muraena anguilla</name>
    <dbReference type="NCBI Taxonomy" id="7936"/>
    <lineage>
        <taxon>Eukaryota</taxon>
        <taxon>Metazoa</taxon>
        <taxon>Chordata</taxon>
        <taxon>Craniata</taxon>
        <taxon>Vertebrata</taxon>
        <taxon>Euteleostomi</taxon>
        <taxon>Actinopterygii</taxon>
        <taxon>Neopterygii</taxon>
        <taxon>Teleostei</taxon>
        <taxon>Anguilliformes</taxon>
        <taxon>Anguillidae</taxon>
        <taxon>Anguilla</taxon>
    </lineage>
</organism>
<sequence length="83" mass="9652">MFPISRCKGRDLYFSFCDSLLTLSINRLNSAKHPEERQFINVHSPAQHKSPTEELPAFLRLSCFNRQCEQVSEQIYRGDCSTQ</sequence>
<protein>
    <submittedName>
        <fullName evidence="1">Uncharacterized protein</fullName>
    </submittedName>
</protein>
<accession>A0A0E9QEU6</accession>
<dbReference type="EMBL" id="GBXM01093288">
    <property type="protein sequence ID" value="JAH15289.1"/>
    <property type="molecule type" value="Transcribed_RNA"/>
</dbReference>
<evidence type="ECO:0000313" key="1">
    <source>
        <dbReference type="EMBL" id="JAH15289.1"/>
    </source>
</evidence>
<name>A0A0E9QEU6_ANGAN</name>